<dbReference type="EMBL" id="KB104095">
    <property type="protein sequence ID" value="ELK33571.1"/>
    <property type="molecule type" value="Genomic_DNA"/>
</dbReference>
<dbReference type="GO" id="GO:0031012">
    <property type="term" value="C:extracellular matrix"/>
    <property type="evidence" value="ECO:0007669"/>
    <property type="project" value="TreeGrafter"/>
</dbReference>
<evidence type="ECO:0000256" key="9">
    <source>
        <dbReference type="ARBA" id="ARBA00023180"/>
    </source>
</evidence>
<dbReference type="InterPro" id="IPR000372">
    <property type="entry name" value="LRRNT"/>
</dbReference>
<dbReference type="SUPFAM" id="SSF52058">
    <property type="entry name" value="L domain-like"/>
    <property type="match status" value="1"/>
</dbReference>
<dbReference type="GO" id="GO:0061975">
    <property type="term" value="P:articular cartilage development"/>
    <property type="evidence" value="ECO:0007669"/>
    <property type="project" value="TreeGrafter"/>
</dbReference>
<dbReference type="eggNOG" id="KOG0619">
    <property type="taxonomic scope" value="Eukaryota"/>
</dbReference>
<gene>
    <name evidence="13" type="ORF">MDA_GLEAN10011257</name>
</gene>
<dbReference type="SMART" id="SM00369">
    <property type="entry name" value="LRR_TYP"/>
    <property type="match status" value="3"/>
</dbReference>
<comment type="subcellular location">
    <subcellularLocation>
        <location evidence="1">Secreted</location>
        <location evidence="1">Extracellular space</location>
        <location evidence="1">Extracellular matrix</location>
    </subcellularLocation>
</comment>
<keyword evidence="5" id="KW-0433">Leucine-rich repeat</keyword>
<evidence type="ECO:0000256" key="11">
    <source>
        <dbReference type="SAM" id="SignalP"/>
    </source>
</evidence>
<comment type="similarity">
    <text evidence="2">Belongs to the small leucine-rich proteoglycan (SLRP) family. SLRP class III subfamily.</text>
</comment>
<keyword evidence="6 11" id="KW-0732">Signal</keyword>
<keyword evidence="4" id="KW-0272">Extracellular matrix</keyword>
<dbReference type="PANTHER" id="PTHR46269">
    <property type="entry name" value="EPIPHYCAN-RELATED"/>
    <property type="match status" value="1"/>
</dbReference>
<dbReference type="PANTHER" id="PTHR46269:SF3">
    <property type="entry name" value="EPIPHYCAN"/>
    <property type="match status" value="1"/>
</dbReference>
<evidence type="ECO:0000256" key="3">
    <source>
        <dbReference type="ARBA" id="ARBA00022525"/>
    </source>
</evidence>
<keyword evidence="8" id="KW-1015">Disulfide bond</keyword>
<feature type="signal peptide" evidence="11">
    <location>
        <begin position="1"/>
        <end position="19"/>
    </location>
</feature>
<dbReference type="Pfam" id="PF13855">
    <property type="entry name" value="LRR_8"/>
    <property type="match status" value="1"/>
</dbReference>
<reference evidence="14" key="1">
    <citation type="journal article" date="2013" name="Science">
        <title>Comparative analysis of bat genomes provides insight into the evolution of flight and immunity.</title>
        <authorList>
            <person name="Zhang G."/>
            <person name="Cowled C."/>
            <person name="Shi Z."/>
            <person name="Huang Z."/>
            <person name="Bishop-Lilly K.A."/>
            <person name="Fang X."/>
            <person name="Wynne J.W."/>
            <person name="Xiong Z."/>
            <person name="Baker M.L."/>
            <person name="Zhao W."/>
            <person name="Tachedjian M."/>
            <person name="Zhu Y."/>
            <person name="Zhou P."/>
            <person name="Jiang X."/>
            <person name="Ng J."/>
            <person name="Yang L."/>
            <person name="Wu L."/>
            <person name="Xiao J."/>
            <person name="Feng Y."/>
            <person name="Chen Y."/>
            <person name="Sun X."/>
            <person name="Zhang Y."/>
            <person name="Marsh G.A."/>
            <person name="Crameri G."/>
            <person name="Broder C.C."/>
            <person name="Frey K.G."/>
            <person name="Wang L.F."/>
            <person name="Wang J."/>
        </authorList>
    </citation>
    <scope>NUCLEOTIDE SEQUENCE [LARGE SCALE GENOMIC DNA]</scope>
</reference>
<evidence type="ECO:0000256" key="5">
    <source>
        <dbReference type="ARBA" id="ARBA00022614"/>
    </source>
</evidence>
<protein>
    <submittedName>
        <fullName evidence="13">Epiphycan</fullName>
    </submittedName>
</protein>
<organism evidence="13 14">
    <name type="scientific">Myotis davidii</name>
    <name type="common">David's myotis</name>
    <dbReference type="NCBI Taxonomy" id="225400"/>
    <lineage>
        <taxon>Eukaryota</taxon>
        <taxon>Metazoa</taxon>
        <taxon>Chordata</taxon>
        <taxon>Craniata</taxon>
        <taxon>Vertebrata</taxon>
        <taxon>Euteleostomi</taxon>
        <taxon>Mammalia</taxon>
        <taxon>Eutheria</taxon>
        <taxon>Laurasiatheria</taxon>
        <taxon>Chiroptera</taxon>
        <taxon>Yangochiroptera</taxon>
        <taxon>Vespertilionidae</taxon>
        <taxon>Myotis</taxon>
    </lineage>
</organism>
<evidence type="ECO:0000256" key="4">
    <source>
        <dbReference type="ARBA" id="ARBA00022530"/>
    </source>
</evidence>
<evidence type="ECO:0000256" key="7">
    <source>
        <dbReference type="ARBA" id="ARBA00022737"/>
    </source>
</evidence>
<keyword evidence="9" id="KW-0325">Glycoprotein</keyword>
<evidence type="ECO:0000313" key="13">
    <source>
        <dbReference type="EMBL" id="ELK33571.1"/>
    </source>
</evidence>
<dbReference type="GO" id="GO:0005615">
    <property type="term" value="C:extracellular space"/>
    <property type="evidence" value="ECO:0007669"/>
    <property type="project" value="TreeGrafter"/>
</dbReference>
<evidence type="ECO:0000259" key="12">
    <source>
        <dbReference type="SMART" id="SM00013"/>
    </source>
</evidence>
<dbReference type="InterPro" id="IPR001611">
    <property type="entry name" value="Leu-rich_rpt"/>
</dbReference>
<dbReference type="InterPro" id="IPR003591">
    <property type="entry name" value="Leu-rich_rpt_typical-subtyp"/>
</dbReference>
<accession>L5M5C8</accession>
<dbReference type="AlphaFoldDB" id="L5M5C8"/>
<evidence type="ECO:0000256" key="6">
    <source>
        <dbReference type="ARBA" id="ARBA00022729"/>
    </source>
</evidence>
<feature type="chain" id="PRO_5003970943" evidence="11">
    <location>
        <begin position="20"/>
        <end position="381"/>
    </location>
</feature>
<evidence type="ECO:0000256" key="2">
    <source>
        <dbReference type="ARBA" id="ARBA00006912"/>
    </source>
</evidence>
<feature type="compositionally biased region" description="Acidic residues" evidence="10">
    <location>
        <begin position="158"/>
        <end position="167"/>
    </location>
</feature>
<dbReference type="Proteomes" id="UP000010556">
    <property type="component" value="Unassembled WGS sequence"/>
</dbReference>
<proteinExistence type="inferred from homology"/>
<name>L5M5C8_MYODS</name>
<dbReference type="InterPro" id="IPR032675">
    <property type="entry name" value="LRR_dom_sf"/>
</dbReference>
<dbReference type="Pfam" id="PF01462">
    <property type="entry name" value="LRRNT"/>
    <property type="match status" value="1"/>
</dbReference>
<keyword evidence="3" id="KW-0964">Secreted</keyword>
<keyword evidence="14" id="KW-1185">Reference proteome</keyword>
<evidence type="ECO:0000256" key="10">
    <source>
        <dbReference type="SAM" id="MobiDB-lite"/>
    </source>
</evidence>
<feature type="domain" description="LRRNT" evidence="12">
    <location>
        <begin position="197"/>
        <end position="227"/>
    </location>
</feature>
<evidence type="ECO:0000256" key="1">
    <source>
        <dbReference type="ARBA" id="ARBA00004498"/>
    </source>
</evidence>
<dbReference type="InterPro" id="IPR043547">
    <property type="entry name" value="Mimecan/Epiphycan/Opticin"/>
</dbReference>
<sequence length="381" mass="42785">MKALARLVLGLVIFDAAVTAPTLEPINYDSETYDATLEDLDDLYNYENIPIGQAEGSDAQLKSCLLMVSVLPQGERLSARTWAHSCAVVEVREAPATTVALASHGPGFWLSHAPGVGGHWPPGGSSCVEHLPLVVSIEIATMMPSGNRELLTPPPQPEEAEEEEEEESTPRLIDGFSPQEPEFTRVLGPHTSEDFPTCLLCTCISTTVYCDDHELDTIPPLPKNTAYFYSRFNRIKKINRNDFANLNDLRKIDLTSNLISEIDEDAFKKLPELRELILRDNKIRQLPDLPSSLTFIDVSNNRLGRKGIKQEAFKDMYDLHHLYLTDNNLDHIPLPLPENLRALHLQVGFYQYGRPNSSMENKSTRRKLGPRKLFIMHVDSL</sequence>
<dbReference type="PROSITE" id="PS51450">
    <property type="entry name" value="LRR"/>
    <property type="match status" value="2"/>
</dbReference>
<evidence type="ECO:0000313" key="14">
    <source>
        <dbReference type="Proteomes" id="UP000010556"/>
    </source>
</evidence>
<dbReference type="Gene3D" id="3.80.10.10">
    <property type="entry name" value="Ribonuclease Inhibitor"/>
    <property type="match status" value="1"/>
</dbReference>
<keyword evidence="7" id="KW-0677">Repeat</keyword>
<feature type="region of interest" description="Disordered" evidence="10">
    <location>
        <begin position="145"/>
        <end position="179"/>
    </location>
</feature>
<evidence type="ECO:0000256" key="8">
    <source>
        <dbReference type="ARBA" id="ARBA00023157"/>
    </source>
</evidence>
<dbReference type="SMART" id="SM00013">
    <property type="entry name" value="LRRNT"/>
    <property type="match status" value="1"/>
</dbReference>
<dbReference type="GO" id="GO:0060348">
    <property type="term" value="P:bone development"/>
    <property type="evidence" value="ECO:0007669"/>
    <property type="project" value="TreeGrafter"/>
</dbReference>